<keyword evidence="1" id="KW-0694">RNA-binding</keyword>
<accession>A0A5M9MNM2</accession>
<dbReference type="EMBL" id="QUQM01000004">
    <property type="protein sequence ID" value="KAA8647536.1"/>
    <property type="molecule type" value="Genomic_DNA"/>
</dbReference>
<dbReference type="PROSITE" id="PS50142">
    <property type="entry name" value="RNASE_3_2"/>
    <property type="match status" value="1"/>
</dbReference>
<reference evidence="3 4" key="1">
    <citation type="submission" date="2019-08" db="EMBL/GenBank/DDBJ databases">
        <title>The genome sequence of a newly discovered highly antifungal drug resistant Aspergillus species, Aspergillus tanneri NIH 1004.</title>
        <authorList>
            <person name="Mounaud S."/>
            <person name="Singh I."/>
            <person name="Joardar V."/>
            <person name="Pakala S."/>
            <person name="Pakala S."/>
            <person name="Venepally P."/>
            <person name="Chung J.K."/>
            <person name="Losada L."/>
            <person name="Nierman W.C."/>
        </authorList>
    </citation>
    <scope>NUCLEOTIDE SEQUENCE [LARGE SCALE GENOMIC DNA]</scope>
    <source>
        <strain evidence="3 4">NIH1004</strain>
    </source>
</reference>
<dbReference type="GO" id="GO:0004525">
    <property type="term" value="F:ribonuclease III activity"/>
    <property type="evidence" value="ECO:0007669"/>
    <property type="project" value="InterPro"/>
</dbReference>
<dbReference type="GO" id="GO:0003723">
    <property type="term" value="F:RNA binding"/>
    <property type="evidence" value="ECO:0007669"/>
    <property type="project" value="UniProtKB-KW"/>
</dbReference>
<dbReference type="GO" id="GO:0034475">
    <property type="term" value="P:U4 snRNA 3'-end processing"/>
    <property type="evidence" value="ECO:0007669"/>
    <property type="project" value="TreeGrafter"/>
</dbReference>
<dbReference type="SMART" id="SM00535">
    <property type="entry name" value="RIBOc"/>
    <property type="match status" value="1"/>
</dbReference>
<dbReference type="VEuPathDB" id="FungiDB:EYZ11_006135"/>
<proteinExistence type="predicted"/>
<dbReference type="PANTHER" id="PTHR11207:SF0">
    <property type="entry name" value="RIBONUCLEASE 3"/>
    <property type="match status" value="1"/>
</dbReference>
<dbReference type="GeneID" id="54328931"/>
<protein>
    <recommendedName>
        <fullName evidence="2">RNase III domain-containing protein</fullName>
    </recommendedName>
</protein>
<feature type="domain" description="RNase III" evidence="2">
    <location>
        <begin position="109"/>
        <end position="235"/>
    </location>
</feature>
<dbReference type="Gene3D" id="1.10.1520.10">
    <property type="entry name" value="Ribonuclease III domain"/>
    <property type="match status" value="1"/>
</dbReference>
<dbReference type="InterPro" id="IPR036389">
    <property type="entry name" value="RNase_III_sf"/>
</dbReference>
<dbReference type="AlphaFoldDB" id="A0A5M9MNM2"/>
<evidence type="ECO:0000259" key="2">
    <source>
        <dbReference type="PROSITE" id="PS50142"/>
    </source>
</evidence>
<evidence type="ECO:0000313" key="3">
    <source>
        <dbReference type="EMBL" id="KAA8647536.1"/>
    </source>
</evidence>
<dbReference type="PANTHER" id="PTHR11207">
    <property type="entry name" value="RIBONUCLEASE III"/>
    <property type="match status" value="1"/>
</dbReference>
<sequence>MDRKRKYAFRSTKSVKKAKVYPQEAILGSQLDAAPMEKCRLQHRLSTVSDWIKDILNDVQCTPEVEQPGTDIAKAVADLNKALCRVQSLTQHVAKSGAGATFSSSRTNITNLEAALPSLPRIPNDLLANAVFTHPGVNSNIKATYDRLEVLGDAYIELMATRLIWDKFGDITSGRISQIRELLVKNETLAEYATKYGFDKRAHVPHDYLTQPRRWMKTMGDIFESYVAAIILSEPQNGYKIAEEWLTQLWLPKLSGIESQKSFLHAKEALAQKIMGKGVKLRYIDEQPCAQERRGVQTFCIGVYLTGWGWVNRHLGSGQGPSKAIAGNEAALQALANEALIKSIGDVKKAHAETKS</sequence>
<dbReference type="RefSeq" id="XP_033426897.1">
    <property type="nucleotide sequence ID" value="XM_033570865.1"/>
</dbReference>
<name>A0A5M9MNM2_9EURO</name>
<dbReference type="Proteomes" id="UP000324241">
    <property type="component" value="Unassembled WGS sequence"/>
</dbReference>
<dbReference type="SUPFAM" id="SSF54768">
    <property type="entry name" value="dsRNA-binding domain-like"/>
    <property type="match status" value="1"/>
</dbReference>
<dbReference type="Gene3D" id="3.30.160.20">
    <property type="match status" value="1"/>
</dbReference>
<dbReference type="SUPFAM" id="SSF69065">
    <property type="entry name" value="RNase III domain-like"/>
    <property type="match status" value="1"/>
</dbReference>
<dbReference type="GO" id="GO:0005654">
    <property type="term" value="C:nucleoplasm"/>
    <property type="evidence" value="ECO:0007669"/>
    <property type="project" value="TreeGrafter"/>
</dbReference>
<gene>
    <name evidence="3" type="ORF">ATNIH1004_006229</name>
</gene>
<dbReference type="GO" id="GO:0006364">
    <property type="term" value="P:rRNA processing"/>
    <property type="evidence" value="ECO:0007669"/>
    <property type="project" value="TreeGrafter"/>
</dbReference>
<dbReference type="CDD" id="cd00593">
    <property type="entry name" value="RIBOc"/>
    <property type="match status" value="1"/>
</dbReference>
<dbReference type="InterPro" id="IPR000999">
    <property type="entry name" value="RNase_III_dom"/>
</dbReference>
<dbReference type="Pfam" id="PF00636">
    <property type="entry name" value="Ribonuclease_3"/>
    <property type="match status" value="1"/>
</dbReference>
<comment type="caution">
    <text evidence="3">The sequence shown here is derived from an EMBL/GenBank/DDBJ whole genome shotgun (WGS) entry which is preliminary data.</text>
</comment>
<evidence type="ECO:0000313" key="4">
    <source>
        <dbReference type="Proteomes" id="UP000324241"/>
    </source>
</evidence>
<evidence type="ECO:0000256" key="1">
    <source>
        <dbReference type="ARBA" id="ARBA00022884"/>
    </source>
</evidence>
<dbReference type="OrthoDB" id="2392202at2759"/>
<organism evidence="3 4">
    <name type="scientific">Aspergillus tanneri</name>
    <dbReference type="NCBI Taxonomy" id="1220188"/>
    <lineage>
        <taxon>Eukaryota</taxon>
        <taxon>Fungi</taxon>
        <taxon>Dikarya</taxon>
        <taxon>Ascomycota</taxon>
        <taxon>Pezizomycotina</taxon>
        <taxon>Eurotiomycetes</taxon>
        <taxon>Eurotiomycetidae</taxon>
        <taxon>Eurotiales</taxon>
        <taxon>Aspergillaceae</taxon>
        <taxon>Aspergillus</taxon>
        <taxon>Aspergillus subgen. Circumdati</taxon>
    </lineage>
</organism>
<dbReference type="GO" id="GO:0006369">
    <property type="term" value="P:termination of RNA polymerase II transcription"/>
    <property type="evidence" value="ECO:0007669"/>
    <property type="project" value="TreeGrafter"/>
</dbReference>